<evidence type="ECO:0000256" key="12">
    <source>
        <dbReference type="RuleBase" id="RU003357"/>
    </source>
</evidence>
<dbReference type="Pfam" id="PF00593">
    <property type="entry name" value="TonB_dep_Rec_b-barrel"/>
    <property type="match status" value="1"/>
</dbReference>
<comment type="caution">
    <text evidence="16">The sequence shown here is derived from an EMBL/GenBank/DDBJ whole genome shotgun (WGS) entry which is preliminary data.</text>
</comment>
<dbReference type="GO" id="GO:0006826">
    <property type="term" value="P:iron ion transport"/>
    <property type="evidence" value="ECO:0007669"/>
    <property type="project" value="UniProtKB-KW"/>
</dbReference>
<evidence type="ECO:0000256" key="5">
    <source>
        <dbReference type="ARBA" id="ARBA00022692"/>
    </source>
</evidence>
<evidence type="ECO:0000313" key="16">
    <source>
        <dbReference type="EMBL" id="GAD48690.1"/>
    </source>
</evidence>
<dbReference type="InterPro" id="IPR012910">
    <property type="entry name" value="Plug_dom"/>
</dbReference>
<keyword evidence="16" id="KW-0675">Receptor</keyword>
<dbReference type="SUPFAM" id="SSF56935">
    <property type="entry name" value="Porins"/>
    <property type="match status" value="1"/>
</dbReference>
<dbReference type="EMBL" id="BASZ01000004">
    <property type="protein sequence ID" value="GAD48690.1"/>
    <property type="molecule type" value="Genomic_DNA"/>
</dbReference>
<reference evidence="16 17" key="1">
    <citation type="submission" date="2013-09" db="EMBL/GenBank/DDBJ databases">
        <title>Whole genome shotgun sequence of Novosphingobium tardaugens NBRC 16725.</title>
        <authorList>
            <person name="Isaki S."/>
            <person name="Hosoyama A."/>
            <person name="Tsuchikane K."/>
            <person name="Katsumata H."/>
            <person name="Ando Y."/>
            <person name="Yamazaki S."/>
            <person name="Fujita N."/>
        </authorList>
    </citation>
    <scope>NUCLEOTIDE SEQUENCE [LARGE SCALE GENOMIC DNA]</scope>
    <source>
        <strain evidence="16 17">NBRC 16725</strain>
    </source>
</reference>
<keyword evidence="9 11" id="KW-0472">Membrane</keyword>
<evidence type="ECO:0000256" key="9">
    <source>
        <dbReference type="ARBA" id="ARBA00023136"/>
    </source>
</evidence>
<evidence type="ECO:0000256" key="8">
    <source>
        <dbReference type="ARBA" id="ARBA00023077"/>
    </source>
</evidence>
<dbReference type="AlphaFoldDB" id="U2YJQ4"/>
<dbReference type="Proteomes" id="UP000016568">
    <property type="component" value="Unassembled WGS sequence"/>
</dbReference>
<dbReference type="Pfam" id="PF07715">
    <property type="entry name" value="Plug"/>
    <property type="match status" value="1"/>
</dbReference>
<evidence type="ECO:0000256" key="11">
    <source>
        <dbReference type="PROSITE-ProRule" id="PRU01360"/>
    </source>
</evidence>
<dbReference type="InterPro" id="IPR036942">
    <property type="entry name" value="Beta-barrel_TonB_sf"/>
</dbReference>
<evidence type="ECO:0000259" key="14">
    <source>
        <dbReference type="Pfam" id="PF00593"/>
    </source>
</evidence>
<dbReference type="eggNOG" id="COG4774">
    <property type="taxonomic scope" value="Bacteria"/>
</dbReference>
<evidence type="ECO:0000313" key="17">
    <source>
        <dbReference type="Proteomes" id="UP000016568"/>
    </source>
</evidence>
<feature type="signal peptide" evidence="13">
    <location>
        <begin position="1"/>
        <end position="25"/>
    </location>
</feature>
<feature type="domain" description="TonB-dependent receptor plug" evidence="15">
    <location>
        <begin position="54"/>
        <end position="166"/>
    </location>
</feature>
<accession>U2YJQ4</accession>
<dbReference type="PANTHER" id="PTHR32552:SF81">
    <property type="entry name" value="TONB-DEPENDENT OUTER MEMBRANE RECEPTOR"/>
    <property type="match status" value="1"/>
</dbReference>
<evidence type="ECO:0000259" key="15">
    <source>
        <dbReference type="Pfam" id="PF07715"/>
    </source>
</evidence>
<dbReference type="PANTHER" id="PTHR32552">
    <property type="entry name" value="FERRICHROME IRON RECEPTOR-RELATED"/>
    <property type="match status" value="1"/>
</dbReference>
<evidence type="ECO:0000256" key="10">
    <source>
        <dbReference type="ARBA" id="ARBA00023237"/>
    </source>
</evidence>
<dbReference type="GO" id="GO:0009279">
    <property type="term" value="C:cell outer membrane"/>
    <property type="evidence" value="ECO:0007669"/>
    <property type="project" value="UniProtKB-SubCell"/>
</dbReference>
<dbReference type="RefSeq" id="WP_021689597.1">
    <property type="nucleotide sequence ID" value="NZ_BASZ01000004.1"/>
</dbReference>
<keyword evidence="10 11" id="KW-0998">Cell outer membrane</keyword>
<keyword evidence="4" id="KW-0410">Iron transport</keyword>
<gene>
    <name evidence="16" type="ORF">NT2_04_01010</name>
</gene>
<evidence type="ECO:0000256" key="13">
    <source>
        <dbReference type="SAM" id="SignalP"/>
    </source>
</evidence>
<evidence type="ECO:0000256" key="7">
    <source>
        <dbReference type="ARBA" id="ARBA00023065"/>
    </source>
</evidence>
<keyword evidence="13" id="KW-0732">Signal</keyword>
<evidence type="ECO:0000256" key="2">
    <source>
        <dbReference type="ARBA" id="ARBA00022448"/>
    </source>
</evidence>
<dbReference type="InterPro" id="IPR000531">
    <property type="entry name" value="Beta-barrel_TonB"/>
</dbReference>
<protein>
    <submittedName>
        <fullName evidence="16">Putative TonB-dependent receptor</fullName>
    </submittedName>
</protein>
<evidence type="ECO:0000256" key="4">
    <source>
        <dbReference type="ARBA" id="ARBA00022496"/>
    </source>
</evidence>
<evidence type="ECO:0000256" key="6">
    <source>
        <dbReference type="ARBA" id="ARBA00023004"/>
    </source>
</evidence>
<dbReference type="Gene3D" id="2.40.170.20">
    <property type="entry name" value="TonB-dependent receptor, beta-barrel domain"/>
    <property type="match status" value="2"/>
</dbReference>
<keyword evidence="17" id="KW-1185">Reference proteome</keyword>
<comment type="similarity">
    <text evidence="11 12">Belongs to the TonB-dependent receptor family.</text>
</comment>
<keyword evidence="3 11" id="KW-1134">Transmembrane beta strand</keyword>
<keyword evidence="7" id="KW-0406">Ion transport</keyword>
<feature type="chain" id="PRO_5004637636" evidence="13">
    <location>
        <begin position="26"/>
        <end position="838"/>
    </location>
</feature>
<keyword evidence="2 11" id="KW-0813">Transport</keyword>
<dbReference type="PROSITE" id="PS52016">
    <property type="entry name" value="TONB_DEPENDENT_REC_3"/>
    <property type="match status" value="1"/>
</dbReference>
<keyword evidence="5 11" id="KW-0812">Transmembrane</keyword>
<feature type="domain" description="TonB-dependent receptor-like beta-barrel" evidence="14">
    <location>
        <begin position="333"/>
        <end position="801"/>
    </location>
</feature>
<keyword evidence="6" id="KW-0408">Iron</keyword>
<organism evidence="16 17">
    <name type="scientific">Caenibius tardaugens NBRC 16725</name>
    <dbReference type="NCBI Taxonomy" id="1219035"/>
    <lineage>
        <taxon>Bacteria</taxon>
        <taxon>Pseudomonadati</taxon>
        <taxon>Pseudomonadota</taxon>
        <taxon>Alphaproteobacteria</taxon>
        <taxon>Sphingomonadales</taxon>
        <taxon>Erythrobacteraceae</taxon>
        <taxon>Caenibius</taxon>
    </lineage>
</organism>
<name>U2YJQ4_9SPHN</name>
<comment type="subcellular location">
    <subcellularLocation>
        <location evidence="1 11">Cell outer membrane</location>
        <topology evidence="1 11">Multi-pass membrane protein</topology>
    </subcellularLocation>
</comment>
<keyword evidence="8 12" id="KW-0798">TonB box</keyword>
<sequence length="838" mass="91616">MRIHRNMTAYLFGAAAIALTSPAFAQSGGEENTSSPQIRDREIIVTAQRREERAQDVPIVISAFSDERLKQMNVNQAQDLYGAAPSLVVGNQGQATRDVQSFSIRGQSTGFLSSPAVAQYFAEVPLPAAVTLNLQGAPGLFIDLENVQVLAGPQGTLFGRNTTGGAVLFVPRKPTNEFEGYIEGSYGNYDFKGIEGAINVPLIDDKLMVRAAGAYQDRDGFTKDLVFNKDRDDLHWYSGRISVLMKPFEGFENLTIVYGSKSSNNGTGFIHDEFNIAGLKSPLLNFCSDTPGPIASCDIYRRQTEIAKEIGPRKTRMNVDEFSLIKLWGVINNTSFDISDNLTVRNIISFQRLKDNYASDQDATPLQQYEGNQNAGPPPLGPIPGLSEYGIPVMGYPNATVDHEGYRDDIKQFTEELQLQGNALDNKLNYTVGYFHYSAKPGSLWRASSINYCPPFATGFCPFSQTVTGVSNKSDAIYGQATLDFGALSPALDSLRLTAGYRYNWDTVTGFATNWRPAIGGGTASCLEGGLVANPAVPIGDVMDVCRFDATLKSKAATWTIGLDYKPMDNLMLYGKISKGYKAGGFNTFAVRTETRIFTPEELTTYEAGFKSDWELGTVPVKFNATYYYSDYKNIQRPTGDFNPDTGQSGARTMDAEATIQGIEIEASIRPIPGLEIGGNFSHTDADYKKFDVPIFAPTLACDGLKNFGETGDFTCMPFQFSTAYIYNIYASLDVPLGENMGNLAFYANYSHVSKQPTAPLGNDVTQPGSIMEPFGLLNGSIAWKGVAGTPVDITVFGNNLTNKLYRTSNSNTIDNLLVNSTVYGAPRMYGVKVRYNF</sequence>
<dbReference type="InterPro" id="IPR039426">
    <property type="entry name" value="TonB-dep_rcpt-like"/>
</dbReference>
<evidence type="ECO:0000256" key="3">
    <source>
        <dbReference type="ARBA" id="ARBA00022452"/>
    </source>
</evidence>
<proteinExistence type="inferred from homology"/>
<evidence type="ECO:0000256" key="1">
    <source>
        <dbReference type="ARBA" id="ARBA00004571"/>
    </source>
</evidence>